<proteinExistence type="predicted"/>
<accession>A0A392R873</accession>
<comment type="caution">
    <text evidence="1">The sequence shown here is derived from an EMBL/GenBank/DDBJ whole genome shotgun (WGS) entry which is preliminary data.</text>
</comment>
<name>A0A392R873_9FABA</name>
<sequence>MKRRVRVNGWTASDTNRGFSQSGQDEYFPEKSPERVIAAAAMEGYGRKLTRLLVYSQPLARSTAEYWRRY</sequence>
<dbReference type="AlphaFoldDB" id="A0A392R873"/>
<evidence type="ECO:0000313" key="2">
    <source>
        <dbReference type="Proteomes" id="UP000265520"/>
    </source>
</evidence>
<protein>
    <submittedName>
        <fullName evidence="1">Uncharacterized protein</fullName>
    </submittedName>
</protein>
<organism evidence="1 2">
    <name type="scientific">Trifolium medium</name>
    <dbReference type="NCBI Taxonomy" id="97028"/>
    <lineage>
        <taxon>Eukaryota</taxon>
        <taxon>Viridiplantae</taxon>
        <taxon>Streptophyta</taxon>
        <taxon>Embryophyta</taxon>
        <taxon>Tracheophyta</taxon>
        <taxon>Spermatophyta</taxon>
        <taxon>Magnoliopsida</taxon>
        <taxon>eudicotyledons</taxon>
        <taxon>Gunneridae</taxon>
        <taxon>Pentapetalae</taxon>
        <taxon>rosids</taxon>
        <taxon>fabids</taxon>
        <taxon>Fabales</taxon>
        <taxon>Fabaceae</taxon>
        <taxon>Papilionoideae</taxon>
        <taxon>50 kb inversion clade</taxon>
        <taxon>NPAAA clade</taxon>
        <taxon>Hologalegina</taxon>
        <taxon>IRL clade</taxon>
        <taxon>Trifolieae</taxon>
        <taxon>Trifolium</taxon>
    </lineage>
</organism>
<dbReference type="EMBL" id="LXQA010189753">
    <property type="protein sequence ID" value="MCI31755.1"/>
    <property type="molecule type" value="Genomic_DNA"/>
</dbReference>
<dbReference type="Proteomes" id="UP000265520">
    <property type="component" value="Unassembled WGS sequence"/>
</dbReference>
<keyword evidence="2" id="KW-1185">Reference proteome</keyword>
<evidence type="ECO:0000313" key="1">
    <source>
        <dbReference type="EMBL" id="MCI31755.1"/>
    </source>
</evidence>
<reference evidence="1 2" key="1">
    <citation type="journal article" date="2018" name="Front. Plant Sci.">
        <title>Red Clover (Trifolium pratense) and Zigzag Clover (T. medium) - A Picture of Genomic Similarities and Differences.</title>
        <authorList>
            <person name="Dluhosova J."/>
            <person name="Istvanek J."/>
            <person name="Nedelnik J."/>
            <person name="Repkova J."/>
        </authorList>
    </citation>
    <scope>NUCLEOTIDE SEQUENCE [LARGE SCALE GENOMIC DNA]</scope>
    <source>
        <strain evidence="2">cv. 10/8</strain>
        <tissue evidence="1">Leaf</tissue>
    </source>
</reference>